<evidence type="ECO:0000313" key="4">
    <source>
        <dbReference type="Proteomes" id="UP001204000"/>
    </source>
</evidence>
<dbReference type="InterPro" id="IPR027417">
    <property type="entry name" value="P-loop_NTPase"/>
</dbReference>
<proteinExistence type="predicted"/>
<dbReference type="PROSITE" id="PS51194">
    <property type="entry name" value="HELICASE_CTER"/>
    <property type="match status" value="1"/>
</dbReference>
<dbReference type="SMART" id="SM00490">
    <property type="entry name" value="HELICc"/>
    <property type="match status" value="1"/>
</dbReference>
<dbReference type="Pfam" id="PF13091">
    <property type="entry name" value="PLDc_2"/>
    <property type="match status" value="1"/>
</dbReference>
<dbReference type="PROSITE" id="PS51192">
    <property type="entry name" value="HELICASE_ATP_BIND_1"/>
    <property type="match status" value="1"/>
</dbReference>
<dbReference type="CDD" id="cd18032">
    <property type="entry name" value="DEXHc_RE_I_III_res"/>
    <property type="match status" value="1"/>
</dbReference>
<keyword evidence="4" id="KW-1185">Reference proteome</keyword>
<dbReference type="Proteomes" id="UP001204000">
    <property type="component" value="Unassembled WGS sequence"/>
</dbReference>
<dbReference type="Pfam" id="PF26350">
    <property type="entry name" value="DUF8090"/>
    <property type="match status" value="1"/>
</dbReference>
<feature type="domain" description="Helicase ATP-binding" evidence="1">
    <location>
        <begin position="227"/>
        <end position="379"/>
    </location>
</feature>
<sequence length="978" mass="110269">MERSLPSLRADLNHGFIDRDTPANLIENPLLIENQDESTMFGVLRAELEDADEFIFSVAFVSADGIGTIKQQLQNFSGRGTIITGTYLDFNEPAAFRELLTLNNVDVFVMEDVPHHAKGYIFTHRDHITALVGSSNLTRNALMSNQEWNLRVSTHRDGDIAWQLHEAAQKHLDSARPLTEEWIQEYEKKRSTRTIVIQDDQPLEISASGERILPNAMQVEALAELDSVVSAGEKRALIISATGTGKTILAALAVRQMKPRNVLFIVHREQILRKAAESFKAVLELDDSAIGFFVGQQKELNRTVVFSTIQSLSRPENLAEISPLQFDLIIFDEVHRSGAQSYQAVMKHFRPEFMLGLTATPERTDGFNIFELFDYNVPYEIRLEGALENHMLVPFDYYGVTDFETARGSIGDRSDLAELVSDARVDYIVQTLREYSFAQGTKGLLFCSRNDEAAELSAQLNRRIVHGKRLRTVALSGLNTTQERETAVAQLEAGALDYILTVDIFNEGIDIPSVNVVVLLRSTQSSIIFTQQLGRGLRRSTGKRSLRVIDFIGNYANNYLIPIALTGDRSHNKDRIVDKLRRTRRHPTAGNSTVSFDEVSTRRVLESLRKARISDRRTRRDEINKLQVRLGKIPQLADFIFHEAMDPYVLAATDNKARNYWALLKELRFVDAGPSSAEDAILSMLTVELMNGKRPQELLLLRELLNRGPNGALQLNEFKNVVRAWNADLAVSELTLKSVERVLDLTWFKEQTAAKYGGQPIVVRNGNQFKLGETFAGIYFSYAGQHLAPETSFRAHVDDALHTGLLLNAQQYAKQDSFLVGKTYTRKDAARLLNWSKNLESTMYGYRVDEESATCPIFVTYHKDADAPASIRYEDTLVDRSTMHWFSRHGRTLRSRELAPILAGDVDLHLFVQREDADGSDHYYLGQADATNPQQRTMFNDKGVQLDVVSTDLKIRVPIEASLFNTITASKLVDKHGQ</sequence>
<dbReference type="RefSeq" id="WP_253576592.1">
    <property type="nucleotide sequence ID" value="NZ_JAMFTQ010000003.1"/>
</dbReference>
<evidence type="ECO:0000259" key="2">
    <source>
        <dbReference type="PROSITE" id="PS51194"/>
    </source>
</evidence>
<name>A0ABT1G007_9CORY</name>
<dbReference type="SUPFAM" id="SSF56024">
    <property type="entry name" value="Phospholipase D/nuclease"/>
    <property type="match status" value="1"/>
</dbReference>
<dbReference type="Gene3D" id="3.30.870.10">
    <property type="entry name" value="Endonuclease Chain A"/>
    <property type="match status" value="1"/>
</dbReference>
<evidence type="ECO:0000259" key="1">
    <source>
        <dbReference type="PROSITE" id="PS51192"/>
    </source>
</evidence>
<keyword evidence="3" id="KW-0547">Nucleotide-binding</keyword>
<dbReference type="Pfam" id="PF00271">
    <property type="entry name" value="Helicase_C"/>
    <property type="match status" value="1"/>
</dbReference>
<dbReference type="InterPro" id="IPR014001">
    <property type="entry name" value="Helicase_ATP-bd"/>
</dbReference>
<dbReference type="PANTHER" id="PTHR47396">
    <property type="entry name" value="TYPE I RESTRICTION ENZYME ECOKI R PROTEIN"/>
    <property type="match status" value="1"/>
</dbReference>
<dbReference type="GO" id="GO:0004386">
    <property type="term" value="F:helicase activity"/>
    <property type="evidence" value="ECO:0007669"/>
    <property type="project" value="UniProtKB-KW"/>
</dbReference>
<dbReference type="InterPro" id="IPR025202">
    <property type="entry name" value="PLD-like_dom"/>
</dbReference>
<evidence type="ECO:0000313" key="3">
    <source>
        <dbReference type="EMBL" id="MCP1387364.1"/>
    </source>
</evidence>
<dbReference type="Gene3D" id="3.40.50.300">
    <property type="entry name" value="P-loop containing nucleotide triphosphate hydrolases"/>
    <property type="match status" value="2"/>
</dbReference>
<dbReference type="SUPFAM" id="SSF52540">
    <property type="entry name" value="P-loop containing nucleoside triphosphate hydrolases"/>
    <property type="match status" value="1"/>
</dbReference>
<protein>
    <submittedName>
        <fullName evidence="3">DEAD/DEAH box helicase</fullName>
    </submittedName>
</protein>
<dbReference type="InterPro" id="IPR001650">
    <property type="entry name" value="Helicase_C-like"/>
</dbReference>
<reference evidence="3" key="1">
    <citation type="submission" date="2022-05" db="EMBL/GenBank/DDBJ databases">
        <title>Corynebacterium sp. TA-R-1 sp. nov., isolated from human feces.</title>
        <authorList>
            <person name="Shamsuzzaman M."/>
            <person name="Dahal R.H."/>
        </authorList>
    </citation>
    <scope>NUCLEOTIDE SEQUENCE</scope>
    <source>
        <strain evidence="3">TA-R-1</strain>
    </source>
</reference>
<accession>A0ABT1G007</accession>
<dbReference type="SMART" id="SM00487">
    <property type="entry name" value="DEXDc"/>
    <property type="match status" value="1"/>
</dbReference>
<dbReference type="PANTHER" id="PTHR47396:SF1">
    <property type="entry name" value="ATP-DEPENDENT HELICASE IRC3-RELATED"/>
    <property type="match status" value="1"/>
</dbReference>
<dbReference type="EMBL" id="JAMFTQ010000003">
    <property type="protein sequence ID" value="MCP1387364.1"/>
    <property type="molecule type" value="Genomic_DNA"/>
</dbReference>
<dbReference type="InterPro" id="IPR021835">
    <property type="entry name" value="DUF3427"/>
</dbReference>
<comment type="caution">
    <text evidence="3">The sequence shown here is derived from an EMBL/GenBank/DDBJ whole genome shotgun (WGS) entry which is preliminary data.</text>
</comment>
<keyword evidence="3" id="KW-0378">Hydrolase</keyword>
<dbReference type="Pfam" id="PF04851">
    <property type="entry name" value="ResIII"/>
    <property type="match status" value="1"/>
</dbReference>
<dbReference type="InterPro" id="IPR006935">
    <property type="entry name" value="Helicase/UvrB_N"/>
</dbReference>
<dbReference type="InterPro" id="IPR050742">
    <property type="entry name" value="Helicase_Restrict-Modif_Enz"/>
</dbReference>
<feature type="domain" description="Helicase C-terminal" evidence="2">
    <location>
        <begin position="424"/>
        <end position="600"/>
    </location>
</feature>
<dbReference type="InterPro" id="IPR058403">
    <property type="entry name" value="DUF8090"/>
</dbReference>
<organism evidence="3 4">
    <name type="scientific">Corynebacterium stercoris</name>
    <dbReference type="NCBI Taxonomy" id="2943490"/>
    <lineage>
        <taxon>Bacteria</taxon>
        <taxon>Bacillati</taxon>
        <taxon>Actinomycetota</taxon>
        <taxon>Actinomycetes</taxon>
        <taxon>Mycobacteriales</taxon>
        <taxon>Corynebacteriaceae</taxon>
        <taxon>Corynebacterium</taxon>
    </lineage>
</organism>
<gene>
    <name evidence="3" type="ORF">M5J20_04070</name>
</gene>
<keyword evidence="3" id="KW-0067">ATP-binding</keyword>
<dbReference type="Pfam" id="PF11907">
    <property type="entry name" value="DUF3427"/>
    <property type="match status" value="1"/>
</dbReference>
<dbReference type="CDD" id="cd09204">
    <property type="entry name" value="PLDc_N_DEXD_b2"/>
    <property type="match status" value="1"/>
</dbReference>
<keyword evidence="3" id="KW-0347">Helicase</keyword>